<evidence type="ECO:0008006" key="2">
    <source>
        <dbReference type="Google" id="ProtNLM"/>
    </source>
</evidence>
<proteinExistence type="predicted"/>
<gene>
    <name evidence="1" type="ORF">S01H1_66170</name>
</gene>
<accession>X0XYC6</accession>
<protein>
    <recommendedName>
        <fullName evidence="2">Peptidase S74 domain-containing protein</fullName>
    </recommendedName>
</protein>
<name>X0XYC6_9ZZZZ</name>
<sequence>ALQAGQAGQGLNQFIGQGPVNQQIQGLTNASQNFIDKQLNNISGQSNLFGGFGGGRSQVAQGAAIGEAGAGLGLGIGNILQQDFGRQQQAATSQGQQQLLGNQLGQQGLGNIFGLFNQGLLGQFGGLQSQQGLVGAPTVLGGATTGPGLGHAMGSAFAGGFGQGLGSFAAASDRRLKRNIAQVGHTDAGQNVYEFEYLWSPQRYIGVMAQESPPDAVIRHPSGFLMVDYARIH</sequence>
<dbReference type="EMBL" id="BARS01043738">
    <property type="protein sequence ID" value="GAG41573.1"/>
    <property type="molecule type" value="Genomic_DNA"/>
</dbReference>
<comment type="caution">
    <text evidence="1">The sequence shown here is derived from an EMBL/GenBank/DDBJ whole genome shotgun (WGS) entry which is preliminary data.</text>
</comment>
<organism evidence="1">
    <name type="scientific">marine sediment metagenome</name>
    <dbReference type="NCBI Taxonomy" id="412755"/>
    <lineage>
        <taxon>unclassified sequences</taxon>
        <taxon>metagenomes</taxon>
        <taxon>ecological metagenomes</taxon>
    </lineage>
</organism>
<reference evidence="1" key="1">
    <citation type="journal article" date="2014" name="Front. Microbiol.">
        <title>High frequency of phylogenetically diverse reductive dehalogenase-homologous genes in deep subseafloor sedimentary metagenomes.</title>
        <authorList>
            <person name="Kawai M."/>
            <person name="Futagami T."/>
            <person name="Toyoda A."/>
            <person name="Takaki Y."/>
            <person name="Nishi S."/>
            <person name="Hori S."/>
            <person name="Arai W."/>
            <person name="Tsubouchi T."/>
            <person name="Morono Y."/>
            <person name="Uchiyama I."/>
            <person name="Ito T."/>
            <person name="Fujiyama A."/>
            <person name="Inagaki F."/>
            <person name="Takami H."/>
        </authorList>
    </citation>
    <scope>NUCLEOTIDE SEQUENCE</scope>
    <source>
        <strain evidence="1">Expedition CK06-06</strain>
    </source>
</reference>
<feature type="non-terminal residue" evidence="1">
    <location>
        <position position="1"/>
    </location>
</feature>
<evidence type="ECO:0000313" key="1">
    <source>
        <dbReference type="EMBL" id="GAG41573.1"/>
    </source>
</evidence>
<dbReference type="AlphaFoldDB" id="X0XYC6"/>